<sequence length="163" mass="18613">MGTEEETEEDSDLSDYGDDVDGRKDALAEPCFMLIGEIFELRGNALMMFKWVRRTLIALVQVTFGRTINNYFHGDGEEAHGEDFQAVHFSGLIIRQIRDTVNWIFSEQMLVYYISIFRDAFWPDGKLAPPTTIRSTERSRETKQRAQQKLLENIPGADGTAAN</sequence>
<proteinExistence type="predicted"/>
<name>A0ABQ9W2G4_SAGOE</name>
<dbReference type="Proteomes" id="UP001266305">
    <property type="component" value="Unassembled WGS sequence"/>
</dbReference>
<dbReference type="PANTHER" id="PTHR22775">
    <property type="entry name" value="SORTING NEXIN"/>
    <property type="match status" value="1"/>
</dbReference>
<keyword evidence="4" id="KW-1185">Reference proteome</keyword>
<dbReference type="Pfam" id="PF08628">
    <property type="entry name" value="Nexin_C"/>
    <property type="match status" value="1"/>
</dbReference>
<dbReference type="PANTHER" id="PTHR22775:SF48">
    <property type="entry name" value="SORTING NEXIN-25"/>
    <property type="match status" value="1"/>
</dbReference>
<feature type="region of interest" description="Disordered" evidence="1">
    <location>
        <begin position="1"/>
        <end position="21"/>
    </location>
</feature>
<gene>
    <name evidence="3" type="primary">SNX25</name>
    <name evidence="3" type="ORF">P7K49_005578</name>
</gene>
<organism evidence="3 4">
    <name type="scientific">Saguinus oedipus</name>
    <name type="common">Cotton-top tamarin</name>
    <name type="synonym">Oedipomidas oedipus</name>
    <dbReference type="NCBI Taxonomy" id="9490"/>
    <lineage>
        <taxon>Eukaryota</taxon>
        <taxon>Metazoa</taxon>
        <taxon>Chordata</taxon>
        <taxon>Craniata</taxon>
        <taxon>Vertebrata</taxon>
        <taxon>Euteleostomi</taxon>
        <taxon>Mammalia</taxon>
        <taxon>Eutheria</taxon>
        <taxon>Euarchontoglires</taxon>
        <taxon>Primates</taxon>
        <taxon>Haplorrhini</taxon>
        <taxon>Platyrrhini</taxon>
        <taxon>Cebidae</taxon>
        <taxon>Callitrichinae</taxon>
        <taxon>Saguinus</taxon>
    </lineage>
</organism>
<reference evidence="3 4" key="1">
    <citation type="submission" date="2023-05" db="EMBL/GenBank/DDBJ databases">
        <title>B98-5 Cell Line De Novo Hybrid Assembly: An Optical Mapping Approach.</title>
        <authorList>
            <person name="Kananen K."/>
            <person name="Auerbach J.A."/>
            <person name="Kautto E."/>
            <person name="Blachly J.S."/>
        </authorList>
    </citation>
    <scope>NUCLEOTIDE SEQUENCE [LARGE SCALE GENOMIC DNA]</scope>
    <source>
        <strain evidence="3">B95-8</strain>
        <tissue evidence="3">Cell line</tissue>
    </source>
</reference>
<dbReference type="InterPro" id="IPR013937">
    <property type="entry name" value="Sorting_nexin_C"/>
</dbReference>
<dbReference type="EMBL" id="JASSZA010000003">
    <property type="protein sequence ID" value="KAK2114953.1"/>
    <property type="molecule type" value="Genomic_DNA"/>
</dbReference>
<evidence type="ECO:0000313" key="3">
    <source>
        <dbReference type="EMBL" id="KAK2114953.1"/>
    </source>
</evidence>
<protein>
    <submittedName>
        <fullName evidence="3">Sorting nexin 25</fullName>
    </submittedName>
</protein>
<evidence type="ECO:0000256" key="1">
    <source>
        <dbReference type="SAM" id="MobiDB-lite"/>
    </source>
</evidence>
<evidence type="ECO:0000313" key="4">
    <source>
        <dbReference type="Proteomes" id="UP001266305"/>
    </source>
</evidence>
<accession>A0ABQ9W2G4</accession>
<feature type="domain" description="Sorting nexin C-terminal" evidence="2">
    <location>
        <begin position="89"/>
        <end position="156"/>
    </location>
</feature>
<comment type="caution">
    <text evidence="3">The sequence shown here is derived from an EMBL/GenBank/DDBJ whole genome shotgun (WGS) entry which is preliminary data.</text>
</comment>
<feature type="compositionally biased region" description="Acidic residues" evidence="1">
    <location>
        <begin position="1"/>
        <end position="19"/>
    </location>
</feature>
<evidence type="ECO:0000259" key="2">
    <source>
        <dbReference type="Pfam" id="PF08628"/>
    </source>
</evidence>